<dbReference type="Pfam" id="PF00133">
    <property type="entry name" value="tRNA-synt_1"/>
    <property type="match status" value="2"/>
</dbReference>
<dbReference type="InterPro" id="IPR014729">
    <property type="entry name" value="Rossmann-like_a/b/a_fold"/>
</dbReference>
<dbReference type="Pfam" id="PF09334">
    <property type="entry name" value="tRNA-synt_1g"/>
    <property type="match status" value="1"/>
</dbReference>
<dbReference type="InterPro" id="IPR002302">
    <property type="entry name" value="Leu-tRNA-ligase"/>
</dbReference>
<dbReference type="Pfam" id="PF13603">
    <property type="entry name" value="tRNA-synt_1_2"/>
    <property type="match status" value="1"/>
</dbReference>
<evidence type="ECO:0000259" key="12">
    <source>
        <dbReference type="Pfam" id="PF08264"/>
    </source>
</evidence>
<feature type="domain" description="Aminoacyl-tRNA synthetase class Ia" evidence="11">
    <location>
        <begin position="492"/>
        <end position="648"/>
    </location>
</feature>
<dbReference type="Gene3D" id="1.10.730.10">
    <property type="entry name" value="Isoleucyl-tRNA Synthetase, Domain 1"/>
    <property type="match status" value="1"/>
</dbReference>
<dbReference type="InterPro" id="IPR015413">
    <property type="entry name" value="Methionyl/Leucyl_tRNA_Synth"/>
</dbReference>
<dbReference type="PRINTS" id="PR00985">
    <property type="entry name" value="TRNASYNTHLEU"/>
</dbReference>
<evidence type="ECO:0000313" key="15">
    <source>
        <dbReference type="EMBL" id="SMR74625.1"/>
    </source>
</evidence>
<keyword evidence="7 9" id="KW-0030">Aminoacyl-tRNA synthetase</keyword>
<gene>
    <name evidence="9" type="primary">leuS</name>
    <name evidence="15" type="ORF">SAMN04487964_10789</name>
</gene>
<protein>
    <recommendedName>
        <fullName evidence="9">Leucine--tRNA ligase</fullName>
        <ecNumber evidence="9">6.1.1.4</ecNumber>
    </recommendedName>
    <alternativeName>
        <fullName evidence="9">Leucyl-tRNA synthetase</fullName>
        <shortName evidence="9">LeuRS</shortName>
    </alternativeName>
</protein>
<evidence type="ECO:0000256" key="4">
    <source>
        <dbReference type="ARBA" id="ARBA00022741"/>
    </source>
</evidence>
<feature type="binding site" evidence="9">
    <location>
        <position position="698"/>
    </location>
    <ligand>
        <name>ATP</name>
        <dbReference type="ChEBI" id="CHEBI:30616"/>
    </ligand>
</feature>
<dbReference type="NCBIfam" id="TIGR00396">
    <property type="entry name" value="leuS_bact"/>
    <property type="match status" value="1"/>
</dbReference>
<dbReference type="CDD" id="cd07958">
    <property type="entry name" value="Anticodon_Ia_Leu_BEm"/>
    <property type="match status" value="1"/>
</dbReference>
<evidence type="ECO:0000256" key="5">
    <source>
        <dbReference type="ARBA" id="ARBA00022840"/>
    </source>
</evidence>
<accession>A0ABY1S0X7</accession>
<keyword evidence="3 9" id="KW-0436">Ligase</keyword>
<evidence type="ECO:0000313" key="16">
    <source>
        <dbReference type="Proteomes" id="UP001159257"/>
    </source>
</evidence>
<dbReference type="PANTHER" id="PTHR43740">
    <property type="entry name" value="LEUCYL-TRNA SYNTHETASE"/>
    <property type="match status" value="1"/>
</dbReference>
<dbReference type="InterPro" id="IPR001412">
    <property type="entry name" value="aa-tRNA-synth_I_CS"/>
</dbReference>
<dbReference type="HAMAP" id="MF_00049_B">
    <property type="entry name" value="Leu_tRNA_synth_B"/>
    <property type="match status" value="1"/>
</dbReference>
<feature type="domain" description="Methionyl/Leucyl tRNA synthetase" evidence="13">
    <location>
        <begin position="114"/>
        <end position="246"/>
    </location>
</feature>
<dbReference type="InterPro" id="IPR009008">
    <property type="entry name" value="Val/Leu/Ile-tRNA-synth_edit"/>
</dbReference>
<feature type="domain" description="Methionyl/Valyl/Leucyl/Isoleucyl-tRNA synthetase anticodon-binding" evidence="12">
    <location>
        <begin position="776"/>
        <end position="902"/>
    </location>
</feature>
<dbReference type="InterPro" id="IPR002300">
    <property type="entry name" value="aa-tRNA-synth_Ia"/>
</dbReference>
<dbReference type="PROSITE" id="PS00178">
    <property type="entry name" value="AA_TRNA_LIGASE_I"/>
    <property type="match status" value="1"/>
</dbReference>
<comment type="catalytic activity">
    <reaction evidence="8 9">
        <text>tRNA(Leu) + L-leucine + ATP = L-leucyl-tRNA(Leu) + AMP + diphosphate</text>
        <dbReference type="Rhea" id="RHEA:11688"/>
        <dbReference type="Rhea" id="RHEA-COMP:9613"/>
        <dbReference type="Rhea" id="RHEA-COMP:9622"/>
        <dbReference type="ChEBI" id="CHEBI:30616"/>
        <dbReference type="ChEBI" id="CHEBI:33019"/>
        <dbReference type="ChEBI" id="CHEBI:57427"/>
        <dbReference type="ChEBI" id="CHEBI:78442"/>
        <dbReference type="ChEBI" id="CHEBI:78494"/>
        <dbReference type="ChEBI" id="CHEBI:456215"/>
        <dbReference type="EC" id="6.1.1.4"/>
    </reaction>
</comment>
<evidence type="ECO:0000259" key="14">
    <source>
        <dbReference type="Pfam" id="PF13603"/>
    </source>
</evidence>
<evidence type="ECO:0000256" key="1">
    <source>
        <dbReference type="ARBA" id="ARBA00005594"/>
    </source>
</evidence>
<evidence type="ECO:0000256" key="10">
    <source>
        <dbReference type="RuleBase" id="RU363035"/>
    </source>
</evidence>
<comment type="similarity">
    <text evidence="1 9 10">Belongs to the class-I aminoacyl-tRNA synthetase family.</text>
</comment>
<evidence type="ECO:0000256" key="6">
    <source>
        <dbReference type="ARBA" id="ARBA00022917"/>
    </source>
</evidence>
<dbReference type="SUPFAM" id="SSF52374">
    <property type="entry name" value="Nucleotidylyl transferase"/>
    <property type="match status" value="1"/>
</dbReference>
<dbReference type="SUPFAM" id="SSF50677">
    <property type="entry name" value="ValRS/IleRS/LeuRS editing domain"/>
    <property type="match status" value="1"/>
</dbReference>
<evidence type="ECO:0000256" key="2">
    <source>
        <dbReference type="ARBA" id="ARBA00022490"/>
    </source>
</evidence>
<evidence type="ECO:0000256" key="3">
    <source>
        <dbReference type="ARBA" id="ARBA00022598"/>
    </source>
</evidence>
<feature type="short sequence motif" description="'HIGH' region" evidence="9">
    <location>
        <begin position="117"/>
        <end position="127"/>
    </location>
</feature>
<dbReference type="Proteomes" id="UP001159257">
    <property type="component" value="Unassembled WGS sequence"/>
</dbReference>
<keyword evidence="16" id="KW-1185">Reference proteome</keyword>
<feature type="domain" description="Aminoacyl-tRNA synthetase class Ia" evidence="11">
    <location>
        <begin position="694"/>
        <end position="731"/>
    </location>
</feature>
<dbReference type="InterPro" id="IPR025709">
    <property type="entry name" value="Leu_tRNA-synth_edit"/>
</dbReference>
<reference evidence="15 16" key="1">
    <citation type="submission" date="2017-05" db="EMBL/GenBank/DDBJ databases">
        <authorList>
            <person name="Varghese N."/>
            <person name="Submissions S."/>
        </authorList>
    </citation>
    <scope>NUCLEOTIDE SEQUENCE [LARGE SCALE GENOMIC DNA]</scope>
    <source>
        <strain evidence="15 16">CGMCC 1.7287</strain>
    </source>
</reference>
<sequence>MRRSAALPNAVAFRLRHPDVTLVTSAEHLVTHSVDSRLNIVCYAPFIPFSAAGDAPPVQVIPAGTSATNELQPTTMNEQYNPQDIEPQVQKHWEAQDSFKADENAAGEPFYCLSMFPYPSGRLHMGHVRNYTIGDVVSRYQRMKGRNVLQPMGWDAFGLPAENAAMKNNVPPAKWTYENIDYMRNQLKQMGFGYDWSRELATCHPEYYRWEQWFFTRLMEKGLVYKKEAEVNWDPVDQTVLANEQVIDGRGWRSGALVERKKIPQWFLKITDYADQLLDDLDKLDGWPEQVKTMQRNWIGRSEGVELNFHVDDFGELEVFTTRPDTLMGVTYVAVAAQHPLALKAAENNPELAAFIEECRHTKVAEADMATMEKKGMALGIEAVHPLTGEKVPVWTANFVLMDYGSGAVMSVPGHDQRDWEFARKYGLPIKQVVAPLNSDVSVDLDKEAFTDKGVLVNSGDFDDLEFEVAFKAIAKELESKGKGRTTINYRLRDWGVSRQRYWGAPIPVINCACCGAVPVPEDQLPVLLPEEVEFDGSGSPIKKMREFIDTTCPKCGGAAERETDTFDTFMESSWYYARYASMNPNAMLDPKQANHWLPVDQYIGGIEHAILHLLYSRFFHKLMRDEGLVDSDEPFKRLLCQGMVLADSYYYEDEKGGQVWISPAEVTTEKDDKGRVTRATTADGRELNHDGMSKMSKSKNNGIDPQIMIDRYGADTVRLFMMFAAPPEQSLEWLDSGVEGAHRFLRRLWKQVHDHLQTGTDCPALDVDTLNDEQRDLRRKVHETIAKVSDDMDRRQTFNTAIAAVMELSNAIGRFVDVSDQGRAVTREALEAAIRLLAPIVPHMTHELWRELGHSDDLLHTPWPEVDEAALTRASVELVVQVNGKVRAKITVPADADEDIVLHTALANENVQKHMEGKTIRKKIVVPNKLLNIVVG</sequence>
<proteinExistence type="inferred from homology"/>
<dbReference type="InterPro" id="IPR009080">
    <property type="entry name" value="tRNAsynth_Ia_anticodon-bd"/>
</dbReference>
<keyword evidence="6 9" id="KW-0648">Protein biosynthesis</keyword>
<dbReference type="EC" id="6.1.1.4" evidence="9"/>
<feature type="domain" description="Leucyl-tRNA synthetase editing" evidence="14">
    <location>
        <begin position="296"/>
        <end position="479"/>
    </location>
</feature>
<evidence type="ECO:0000259" key="11">
    <source>
        <dbReference type="Pfam" id="PF00133"/>
    </source>
</evidence>
<feature type="short sequence motif" description="'KMSKS' region" evidence="9">
    <location>
        <begin position="695"/>
        <end position="699"/>
    </location>
</feature>
<dbReference type="Pfam" id="PF08264">
    <property type="entry name" value="Anticodon_1"/>
    <property type="match status" value="1"/>
</dbReference>
<organism evidence="15 16">
    <name type="scientific">Marinobacterium sediminicola</name>
    <dbReference type="NCBI Taxonomy" id="518898"/>
    <lineage>
        <taxon>Bacteria</taxon>
        <taxon>Pseudomonadati</taxon>
        <taxon>Pseudomonadota</taxon>
        <taxon>Gammaproteobacteria</taxon>
        <taxon>Oceanospirillales</taxon>
        <taxon>Oceanospirillaceae</taxon>
        <taxon>Marinobacterium</taxon>
    </lineage>
</organism>
<evidence type="ECO:0000259" key="13">
    <source>
        <dbReference type="Pfam" id="PF09334"/>
    </source>
</evidence>
<evidence type="ECO:0000256" key="7">
    <source>
        <dbReference type="ARBA" id="ARBA00023146"/>
    </source>
</evidence>
<name>A0ABY1S0X7_9GAMM</name>
<keyword evidence="2 9" id="KW-0963">Cytoplasm</keyword>
<keyword evidence="4 9" id="KW-0547">Nucleotide-binding</keyword>
<dbReference type="SUPFAM" id="SSF47323">
    <property type="entry name" value="Anticodon-binding domain of a subclass of class I aminoacyl-tRNA synthetases"/>
    <property type="match status" value="1"/>
</dbReference>
<dbReference type="CDD" id="cd00812">
    <property type="entry name" value="LeuRS_core"/>
    <property type="match status" value="1"/>
</dbReference>
<evidence type="ECO:0000256" key="9">
    <source>
        <dbReference type="HAMAP-Rule" id="MF_00049"/>
    </source>
</evidence>
<keyword evidence="5 9" id="KW-0067">ATP-binding</keyword>
<dbReference type="Gene3D" id="3.40.50.620">
    <property type="entry name" value="HUPs"/>
    <property type="match status" value="2"/>
</dbReference>
<dbReference type="InterPro" id="IPR013155">
    <property type="entry name" value="M/V/L/I-tRNA-synth_anticd-bd"/>
</dbReference>
<dbReference type="Gene3D" id="3.10.20.590">
    <property type="match status" value="1"/>
</dbReference>
<comment type="subcellular location">
    <subcellularLocation>
        <location evidence="9">Cytoplasm</location>
    </subcellularLocation>
</comment>
<dbReference type="PANTHER" id="PTHR43740:SF2">
    <property type="entry name" value="LEUCINE--TRNA LIGASE, MITOCHONDRIAL"/>
    <property type="match status" value="1"/>
</dbReference>
<dbReference type="EMBL" id="FXWV01000007">
    <property type="protein sequence ID" value="SMR74625.1"/>
    <property type="molecule type" value="Genomic_DNA"/>
</dbReference>
<dbReference type="Gene3D" id="2.20.28.290">
    <property type="match status" value="1"/>
</dbReference>
<evidence type="ECO:0000256" key="8">
    <source>
        <dbReference type="ARBA" id="ARBA00047469"/>
    </source>
</evidence>
<comment type="caution">
    <text evidence="15">The sequence shown here is derived from an EMBL/GenBank/DDBJ whole genome shotgun (WGS) entry which is preliminary data.</text>
</comment>